<sequence length="84" mass="9315">MVGAMKKVLKNVHKSSISKWFDCIIANAIAKHIKRYIKTIIVCRKGLLKAKKTGIRRLAAIKPIIPNGGIGRKNDVTYFIPSIG</sequence>
<comment type="caution">
    <text evidence="1">The sequence shown here is derived from an EMBL/GenBank/DDBJ whole genome shotgun (WGS) entry which is preliminary data.</text>
</comment>
<evidence type="ECO:0000313" key="2">
    <source>
        <dbReference type="Proteomes" id="UP001501126"/>
    </source>
</evidence>
<evidence type="ECO:0000313" key="1">
    <source>
        <dbReference type="EMBL" id="GAA0874477.1"/>
    </source>
</evidence>
<dbReference type="EMBL" id="BAAAFH010000003">
    <property type="protein sequence ID" value="GAA0874477.1"/>
    <property type="molecule type" value="Genomic_DNA"/>
</dbReference>
<dbReference type="Proteomes" id="UP001501126">
    <property type="component" value="Unassembled WGS sequence"/>
</dbReference>
<reference evidence="1 2" key="1">
    <citation type="journal article" date="2019" name="Int. J. Syst. Evol. Microbiol.">
        <title>The Global Catalogue of Microorganisms (GCM) 10K type strain sequencing project: providing services to taxonomists for standard genome sequencing and annotation.</title>
        <authorList>
            <consortium name="The Broad Institute Genomics Platform"/>
            <consortium name="The Broad Institute Genome Sequencing Center for Infectious Disease"/>
            <person name="Wu L."/>
            <person name="Ma J."/>
        </authorList>
    </citation>
    <scope>NUCLEOTIDE SEQUENCE [LARGE SCALE GENOMIC DNA]</scope>
    <source>
        <strain evidence="1 2">JCM 16083</strain>
    </source>
</reference>
<gene>
    <name evidence="1" type="ORF">GCM10009118_08850</name>
</gene>
<proteinExistence type="predicted"/>
<accession>A0ABN1MMG6</accession>
<organism evidence="1 2">
    <name type="scientific">Wandonia haliotis</name>
    <dbReference type="NCBI Taxonomy" id="574963"/>
    <lineage>
        <taxon>Bacteria</taxon>
        <taxon>Pseudomonadati</taxon>
        <taxon>Bacteroidota</taxon>
        <taxon>Flavobacteriia</taxon>
        <taxon>Flavobacteriales</taxon>
        <taxon>Crocinitomicaceae</taxon>
        <taxon>Wandonia</taxon>
    </lineage>
</organism>
<protein>
    <submittedName>
        <fullName evidence="1">Uncharacterized protein</fullName>
    </submittedName>
</protein>
<keyword evidence="2" id="KW-1185">Reference proteome</keyword>
<name>A0ABN1MMG6_9FLAO</name>